<sequence>MINLKNVLRKLMNGKHIAKRWIFDETWKKQRRAILSAVKLCLFC</sequence>
<reference evidence="1 2" key="1">
    <citation type="submission" date="2008-08" db="EMBL/GenBank/DDBJ databases">
        <title>Draft genome sequence of Ruminococcus lactaris ATCC 29176.</title>
        <authorList>
            <person name="Sudarsanam P."/>
            <person name="Ley R."/>
            <person name="Guruge J."/>
            <person name="Turnbaugh P.J."/>
            <person name="Mahowald M."/>
            <person name="Liep D."/>
            <person name="Gordon J."/>
        </authorList>
    </citation>
    <scope>NUCLEOTIDE SEQUENCE [LARGE SCALE GENOMIC DNA]</scope>
    <source>
        <strain evidence="1 2">ATCC 29176</strain>
    </source>
</reference>
<protein>
    <submittedName>
        <fullName evidence="1">Uncharacterized protein</fullName>
    </submittedName>
</protein>
<dbReference type="AlphaFoldDB" id="B5CQ49"/>
<evidence type="ECO:0000313" key="2">
    <source>
        <dbReference type="Proteomes" id="UP000003254"/>
    </source>
</evidence>
<keyword evidence="2" id="KW-1185">Reference proteome</keyword>
<organism evidence="1 2">
    <name type="scientific">[Ruminococcus] lactaris ATCC 29176</name>
    <dbReference type="NCBI Taxonomy" id="471875"/>
    <lineage>
        <taxon>Bacteria</taxon>
        <taxon>Bacillati</taxon>
        <taxon>Bacillota</taxon>
        <taxon>Clostridia</taxon>
        <taxon>Lachnospirales</taxon>
        <taxon>Lachnospiraceae</taxon>
        <taxon>Mediterraneibacter</taxon>
    </lineage>
</organism>
<name>B5CQ49_9FIRM</name>
<comment type="caution">
    <text evidence="1">The sequence shown here is derived from an EMBL/GenBank/DDBJ whole genome shotgun (WGS) entry which is preliminary data.</text>
</comment>
<evidence type="ECO:0000313" key="1">
    <source>
        <dbReference type="EMBL" id="EDY32650.1"/>
    </source>
</evidence>
<dbReference type="Proteomes" id="UP000003254">
    <property type="component" value="Unassembled WGS sequence"/>
</dbReference>
<dbReference type="EMBL" id="ABOU02000035">
    <property type="protein sequence ID" value="EDY32650.1"/>
    <property type="molecule type" value="Genomic_DNA"/>
</dbReference>
<gene>
    <name evidence="1" type="ORF">RUMLAC_01594</name>
</gene>
<accession>B5CQ49</accession>
<proteinExistence type="predicted"/>
<reference evidence="1 2" key="2">
    <citation type="submission" date="2008-08" db="EMBL/GenBank/DDBJ databases">
        <authorList>
            <person name="Fulton L."/>
            <person name="Clifton S."/>
            <person name="Fulton B."/>
            <person name="Xu J."/>
            <person name="Minx P."/>
            <person name="Pepin K.H."/>
            <person name="Johnson M."/>
            <person name="Bhonagiri V."/>
            <person name="Nash W.E."/>
            <person name="Mardis E.R."/>
            <person name="Wilson R.K."/>
        </authorList>
    </citation>
    <scope>NUCLEOTIDE SEQUENCE [LARGE SCALE GENOMIC DNA]</scope>
    <source>
        <strain evidence="1 2">ATCC 29176</strain>
    </source>
</reference>
<dbReference type="HOGENOM" id="CLU_3221637_0_0_9"/>